<sequence>MNIFSICIFVHFLTNLCKITRSEELPKFILKYTFKAINVQGPGEDGEEEEVNSVEEEGSDGTEGVPAPVGESQGTGGPALSQSNQPASHHSEPSLLAIIQKMNQIMANIEKASSSGASRPPAFKTPSMKAPECFDGTEPFKVRSFVQSCKFIFHNHPANFSQDIKEVLYATSLLNRRAAKWIEIYFSNLTNQYPNFLVNSWKLFESHLFTLFGDRNGVRKAEAELNSLRIKEVFMFLYTSPNFRSLASRIGDWG</sequence>
<keyword evidence="4" id="KW-1185">Reference proteome</keyword>
<feature type="signal peptide" evidence="2">
    <location>
        <begin position="1"/>
        <end position="22"/>
    </location>
</feature>
<evidence type="ECO:0000256" key="1">
    <source>
        <dbReference type="SAM" id="MobiDB-lite"/>
    </source>
</evidence>
<gene>
    <name evidence="3" type="ORF">O181_104975</name>
</gene>
<feature type="compositionally biased region" description="Acidic residues" evidence="1">
    <location>
        <begin position="44"/>
        <end position="60"/>
    </location>
</feature>
<dbReference type="Proteomes" id="UP000765509">
    <property type="component" value="Unassembled WGS sequence"/>
</dbReference>
<name>A0A9Q3JKV3_9BASI</name>
<evidence type="ECO:0000256" key="2">
    <source>
        <dbReference type="SAM" id="SignalP"/>
    </source>
</evidence>
<keyword evidence="2" id="KW-0732">Signal</keyword>
<accession>A0A9Q3JKV3</accession>
<organism evidence="3 4">
    <name type="scientific">Austropuccinia psidii MF-1</name>
    <dbReference type="NCBI Taxonomy" id="1389203"/>
    <lineage>
        <taxon>Eukaryota</taxon>
        <taxon>Fungi</taxon>
        <taxon>Dikarya</taxon>
        <taxon>Basidiomycota</taxon>
        <taxon>Pucciniomycotina</taxon>
        <taxon>Pucciniomycetes</taxon>
        <taxon>Pucciniales</taxon>
        <taxon>Sphaerophragmiaceae</taxon>
        <taxon>Austropuccinia</taxon>
    </lineage>
</organism>
<reference evidence="3" key="1">
    <citation type="submission" date="2021-03" db="EMBL/GenBank/DDBJ databases">
        <title>Draft genome sequence of rust myrtle Austropuccinia psidii MF-1, a brazilian biotype.</title>
        <authorList>
            <person name="Quecine M.C."/>
            <person name="Pachon D.M.R."/>
            <person name="Bonatelli M.L."/>
            <person name="Correr F.H."/>
            <person name="Franceschini L.M."/>
            <person name="Leite T.F."/>
            <person name="Margarido G.R.A."/>
            <person name="Almeida C.A."/>
            <person name="Ferrarezi J.A."/>
            <person name="Labate C.A."/>
        </authorList>
    </citation>
    <scope>NUCLEOTIDE SEQUENCE</scope>
    <source>
        <strain evidence="3">MF-1</strain>
    </source>
</reference>
<feature type="chain" id="PRO_5040220489" description="Retrotransposon gag domain-containing protein" evidence="2">
    <location>
        <begin position="23"/>
        <end position="254"/>
    </location>
</feature>
<dbReference type="AlphaFoldDB" id="A0A9Q3JKV3"/>
<protein>
    <recommendedName>
        <fullName evidence="5">Retrotransposon gag domain-containing protein</fullName>
    </recommendedName>
</protein>
<evidence type="ECO:0000313" key="3">
    <source>
        <dbReference type="EMBL" id="MBW0565260.1"/>
    </source>
</evidence>
<comment type="caution">
    <text evidence="3">The sequence shown here is derived from an EMBL/GenBank/DDBJ whole genome shotgun (WGS) entry which is preliminary data.</text>
</comment>
<evidence type="ECO:0008006" key="5">
    <source>
        <dbReference type="Google" id="ProtNLM"/>
    </source>
</evidence>
<evidence type="ECO:0000313" key="4">
    <source>
        <dbReference type="Proteomes" id="UP000765509"/>
    </source>
</evidence>
<feature type="region of interest" description="Disordered" evidence="1">
    <location>
        <begin position="41"/>
        <end position="89"/>
    </location>
</feature>
<proteinExistence type="predicted"/>
<dbReference type="EMBL" id="AVOT02077127">
    <property type="protein sequence ID" value="MBW0565260.1"/>
    <property type="molecule type" value="Genomic_DNA"/>
</dbReference>